<reference evidence="2 3" key="1">
    <citation type="submission" date="2017-02" db="EMBL/GenBank/DDBJ databases">
        <authorList>
            <person name="Peterson S.W."/>
        </authorList>
    </citation>
    <scope>NUCLEOTIDE SEQUENCE [LARGE SCALE GENOMIC DNA]</scope>
    <source>
        <strain evidence="2 3">S285</strain>
    </source>
</reference>
<keyword evidence="3" id="KW-1185">Reference proteome</keyword>
<organism evidence="2 3">
    <name type="scientific">Methylocystis bryophila</name>
    <dbReference type="NCBI Taxonomy" id="655015"/>
    <lineage>
        <taxon>Bacteria</taxon>
        <taxon>Pseudomonadati</taxon>
        <taxon>Pseudomonadota</taxon>
        <taxon>Alphaproteobacteria</taxon>
        <taxon>Hyphomicrobiales</taxon>
        <taxon>Methylocystaceae</taxon>
        <taxon>Methylocystis</taxon>
    </lineage>
</organism>
<dbReference type="SUPFAM" id="SSF55729">
    <property type="entry name" value="Acyl-CoA N-acyltransferases (Nat)"/>
    <property type="match status" value="1"/>
</dbReference>
<dbReference type="AlphaFoldDB" id="A0A1W6MXL2"/>
<name>A0A1W6MXL2_9HYPH</name>
<dbReference type="KEGG" id="mbry:B1812_15830"/>
<dbReference type="InterPro" id="IPR016181">
    <property type="entry name" value="Acyl_CoA_acyltransferase"/>
</dbReference>
<sequence>MGTVLFQPLETTRLLLRCVVADDAAATAMIMTPEVSRWLANWPVPFTHEMAVARIEAARDRARRGDALPFTVTDKVKGDLIGWVMIYRSEENPRRGSLGYWVGEKHHCKGYMRELMPIALAAGFDLLDLDAIEAAAQPENAASIAVMKGCGMKPAGEGMVYAPARGRHELCQFYEVQRSPTPA</sequence>
<evidence type="ECO:0000259" key="1">
    <source>
        <dbReference type="PROSITE" id="PS51186"/>
    </source>
</evidence>
<dbReference type="InterPro" id="IPR000182">
    <property type="entry name" value="GNAT_dom"/>
</dbReference>
<dbReference type="RefSeq" id="WP_158658813.1">
    <property type="nucleotide sequence ID" value="NZ_AP027149.1"/>
</dbReference>
<dbReference type="OrthoDB" id="9801669at2"/>
<proteinExistence type="predicted"/>
<dbReference type="PANTHER" id="PTHR43792">
    <property type="entry name" value="GNAT FAMILY, PUTATIVE (AFU_ORTHOLOGUE AFUA_3G00765)-RELATED-RELATED"/>
    <property type="match status" value="1"/>
</dbReference>
<evidence type="ECO:0000313" key="3">
    <source>
        <dbReference type="Proteomes" id="UP000193978"/>
    </source>
</evidence>
<dbReference type="InterPro" id="IPR051531">
    <property type="entry name" value="N-acetyltransferase"/>
</dbReference>
<accession>A0A1W6MXL2</accession>
<dbReference type="GO" id="GO:0016747">
    <property type="term" value="F:acyltransferase activity, transferring groups other than amino-acyl groups"/>
    <property type="evidence" value="ECO:0007669"/>
    <property type="project" value="InterPro"/>
</dbReference>
<dbReference type="STRING" id="655015.B1812_15830"/>
<dbReference type="Pfam" id="PF13302">
    <property type="entry name" value="Acetyltransf_3"/>
    <property type="match status" value="1"/>
</dbReference>
<gene>
    <name evidence="2" type="ORF">B1812_15830</name>
</gene>
<dbReference type="Gene3D" id="3.40.630.30">
    <property type="match status" value="1"/>
</dbReference>
<protein>
    <recommendedName>
        <fullName evidence="1">N-acetyltransferase domain-containing protein</fullName>
    </recommendedName>
</protein>
<feature type="domain" description="N-acetyltransferase" evidence="1">
    <location>
        <begin position="14"/>
        <end position="180"/>
    </location>
</feature>
<dbReference type="EMBL" id="CP019948">
    <property type="protein sequence ID" value="ARN82314.1"/>
    <property type="molecule type" value="Genomic_DNA"/>
</dbReference>
<evidence type="ECO:0000313" key="2">
    <source>
        <dbReference type="EMBL" id="ARN82314.1"/>
    </source>
</evidence>
<dbReference type="Proteomes" id="UP000193978">
    <property type="component" value="Chromosome"/>
</dbReference>
<dbReference type="PROSITE" id="PS51186">
    <property type="entry name" value="GNAT"/>
    <property type="match status" value="1"/>
</dbReference>